<proteinExistence type="inferred from homology"/>
<feature type="transmembrane region" description="Helical" evidence="6">
    <location>
        <begin position="12"/>
        <end position="29"/>
    </location>
</feature>
<dbReference type="Gene3D" id="1.10.3730.20">
    <property type="match status" value="1"/>
</dbReference>
<reference evidence="8 9" key="1">
    <citation type="submission" date="2013-12" db="EMBL/GenBank/DDBJ databases">
        <title>Complete genome sequence of Rhizobium etli bv. mimosae IE4771.</title>
        <authorList>
            <person name="Bustos P."/>
            <person name="Santamaria R.I."/>
            <person name="Lozano L."/>
            <person name="Ormeno-Orrillo E."/>
            <person name="Rogel M.A."/>
            <person name="Romero D."/>
            <person name="Cevallos M.A."/>
            <person name="Martinez-Romero E."/>
            <person name="Gonzalez V."/>
        </authorList>
    </citation>
    <scope>NUCLEOTIDE SEQUENCE [LARGE SCALE GENOMIC DNA]</scope>
    <source>
        <strain evidence="8 9">IE4771</strain>
    </source>
</reference>
<feature type="transmembrane region" description="Helical" evidence="6">
    <location>
        <begin position="159"/>
        <end position="180"/>
    </location>
</feature>
<evidence type="ECO:0000256" key="2">
    <source>
        <dbReference type="ARBA" id="ARBA00009853"/>
    </source>
</evidence>
<dbReference type="InterPro" id="IPR037185">
    <property type="entry name" value="EmrE-like"/>
</dbReference>
<dbReference type="PANTHER" id="PTHR22911:SF6">
    <property type="entry name" value="SOLUTE CARRIER FAMILY 35 MEMBER G1"/>
    <property type="match status" value="1"/>
</dbReference>
<evidence type="ECO:0000259" key="7">
    <source>
        <dbReference type="Pfam" id="PF00892"/>
    </source>
</evidence>
<gene>
    <name evidence="8" type="ORF">IE4771_CH01386</name>
</gene>
<sequence>MHSVLRNPMRGIALKVSSVVVFLAMQTFIKLAGPDIPPGQVTFCRSFFALFPIMAYLAYIGQLRAAFQTTNPVGHLKRGTIGILSMAFGFYGLLHLPLPEAIALGYALPLVAVIFAAVFLGETVRIYRWSAVLVGMAGVAIISWPKLTLFRDGGMETEQAVGALCVLFSAVLGGMAMIQVRRLVEEEKTATIVLYFSLTASVFSLASLPFGWHILPWPSALFLVAAGFCGGVAQILLTESYRHADVSTIAPFEYTSILLGGIVGYFVFGDVPSLTMLTGTVIVVAAGIFIIYREHQLGIEQREARKATTPQA</sequence>
<dbReference type="PANTHER" id="PTHR22911">
    <property type="entry name" value="ACYL-MALONYL CONDENSING ENZYME-RELATED"/>
    <property type="match status" value="1"/>
</dbReference>
<dbReference type="Pfam" id="PF00892">
    <property type="entry name" value="EamA"/>
    <property type="match status" value="2"/>
</dbReference>
<dbReference type="Proteomes" id="UP000027180">
    <property type="component" value="Chromosome"/>
</dbReference>
<feature type="transmembrane region" description="Helical" evidence="6">
    <location>
        <begin position="274"/>
        <end position="292"/>
    </location>
</feature>
<dbReference type="OrthoDB" id="8478503at2"/>
<dbReference type="RefSeq" id="WP_038687838.1">
    <property type="nucleotide sequence ID" value="NZ_CP006986.1"/>
</dbReference>
<evidence type="ECO:0000313" key="9">
    <source>
        <dbReference type="Proteomes" id="UP000027180"/>
    </source>
</evidence>
<evidence type="ECO:0000256" key="5">
    <source>
        <dbReference type="ARBA" id="ARBA00023136"/>
    </source>
</evidence>
<feature type="domain" description="EamA" evidence="7">
    <location>
        <begin position="162"/>
        <end position="291"/>
    </location>
</feature>
<feature type="transmembrane region" description="Helical" evidence="6">
    <location>
        <begin position="127"/>
        <end position="147"/>
    </location>
</feature>
<feature type="transmembrane region" description="Helical" evidence="6">
    <location>
        <begin position="79"/>
        <end position="96"/>
    </location>
</feature>
<feature type="transmembrane region" description="Helical" evidence="6">
    <location>
        <begin position="249"/>
        <end position="268"/>
    </location>
</feature>
<dbReference type="GO" id="GO:0016020">
    <property type="term" value="C:membrane"/>
    <property type="evidence" value="ECO:0007669"/>
    <property type="project" value="UniProtKB-SubCell"/>
</dbReference>
<dbReference type="SUPFAM" id="SSF103481">
    <property type="entry name" value="Multidrug resistance efflux transporter EmrE"/>
    <property type="match status" value="2"/>
</dbReference>
<feature type="transmembrane region" description="Helical" evidence="6">
    <location>
        <begin position="220"/>
        <end position="237"/>
    </location>
</feature>
<keyword evidence="4 6" id="KW-1133">Transmembrane helix</keyword>
<dbReference type="EMBL" id="CP006986">
    <property type="protein sequence ID" value="AIC26532.1"/>
    <property type="molecule type" value="Genomic_DNA"/>
</dbReference>
<dbReference type="InterPro" id="IPR000620">
    <property type="entry name" value="EamA_dom"/>
</dbReference>
<comment type="similarity">
    <text evidence="2">Belongs to the drug/metabolite transporter (DMT) superfamily. 10 TMS drug/metabolite exporter (DME) (TC 2.A.7.3) family.</text>
</comment>
<accession>A0A060HY73</accession>
<dbReference type="AlphaFoldDB" id="A0A060HY73"/>
<dbReference type="KEGG" id="rei:IE4771_CH01386"/>
<protein>
    <submittedName>
        <fullName evidence="8">DMT superfamily inner membrane transporter protein</fullName>
    </submittedName>
</protein>
<evidence type="ECO:0000256" key="3">
    <source>
        <dbReference type="ARBA" id="ARBA00022692"/>
    </source>
</evidence>
<keyword evidence="5 6" id="KW-0472">Membrane</keyword>
<keyword evidence="3 6" id="KW-0812">Transmembrane</keyword>
<evidence type="ECO:0000256" key="4">
    <source>
        <dbReference type="ARBA" id="ARBA00022989"/>
    </source>
</evidence>
<feature type="transmembrane region" description="Helical" evidence="6">
    <location>
        <begin position="102"/>
        <end position="120"/>
    </location>
</feature>
<evidence type="ECO:0000256" key="1">
    <source>
        <dbReference type="ARBA" id="ARBA00004141"/>
    </source>
</evidence>
<evidence type="ECO:0000313" key="8">
    <source>
        <dbReference type="EMBL" id="AIC26532.1"/>
    </source>
</evidence>
<dbReference type="HOGENOM" id="CLU_032828_0_0_5"/>
<feature type="domain" description="EamA" evidence="7">
    <location>
        <begin position="10"/>
        <end position="143"/>
    </location>
</feature>
<feature type="transmembrane region" description="Helical" evidence="6">
    <location>
        <begin position="49"/>
        <end position="67"/>
    </location>
</feature>
<name>A0A060HY73_RHIET</name>
<feature type="transmembrane region" description="Helical" evidence="6">
    <location>
        <begin position="192"/>
        <end position="214"/>
    </location>
</feature>
<evidence type="ECO:0000256" key="6">
    <source>
        <dbReference type="SAM" id="Phobius"/>
    </source>
</evidence>
<organism evidence="8 9">
    <name type="scientific">Rhizobium etli bv. mimosae str. IE4771</name>
    <dbReference type="NCBI Taxonomy" id="1432050"/>
    <lineage>
        <taxon>Bacteria</taxon>
        <taxon>Pseudomonadati</taxon>
        <taxon>Pseudomonadota</taxon>
        <taxon>Alphaproteobacteria</taxon>
        <taxon>Hyphomicrobiales</taxon>
        <taxon>Rhizobiaceae</taxon>
        <taxon>Rhizobium/Agrobacterium group</taxon>
        <taxon>Rhizobium</taxon>
    </lineage>
</organism>
<comment type="subcellular location">
    <subcellularLocation>
        <location evidence="1">Membrane</location>
        <topology evidence="1">Multi-pass membrane protein</topology>
    </subcellularLocation>
</comment>